<feature type="transmembrane region" description="Helical" evidence="1">
    <location>
        <begin position="7"/>
        <end position="27"/>
    </location>
</feature>
<dbReference type="EMBL" id="JRLV01000004">
    <property type="protein sequence ID" value="KGO83177.1"/>
    <property type="molecule type" value="Genomic_DNA"/>
</dbReference>
<dbReference type="STRING" id="1406840.Q763_03980"/>
<keyword evidence="3" id="KW-1185">Reference proteome</keyword>
<organism evidence="2 3">
    <name type="scientific">Flavobacterium beibuense F44-8</name>
    <dbReference type="NCBI Taxonomy" id="1406840"/>
    <lineage>
        <taxon>Bacteria</taxon>
        <taxon>Pseudomonadati</taxon>
        <taxon>Bacteroidota</taxon>
        <taxon>Flavobacteriia</taxon>
        <taxon>Flavobacteriales</taxon>
        <taxon>Flavobacteriaceae</taxon>
        <taxon>Flavobacterium</taxon>
    </lineage>
</organism>
<keyword evidence="1" id="KW-0812">Transmembrane</keyword>
<sequence length="125" mass="14552">MKLRFKILLVIYFILMLFALVAVIIGYCRHKDENVYIKNTVDYQLNGLVNREGHYHNNKAYGYFLGISNDSLNMFLITESSLSYDKERGSIGSFIEIGDSIYKDKNSKTVTVYRNKKIKCTFILE</sequence>
<reference evidence="2 3" key="1">
    <citation type="submission" date="2013-09" db="EMBL/GenBank/DDBJ databases">
        <authorList>
            <person name="Zeng Z."/>
            <person name="Chen C."/>
        </authorList>
    </citation>
    <scope>NUCLEOTIDE SEQUENCE [LARGE SCALE GENOMIC DNA]</scope>
    <source>
        <strain evidence="2 3">F44-8</strain>
    </source>
</reference>
<protein>
    <submittedName>
        <fullName evidence="2">Uncharacterized protein</fullName>
    </submittedName>
</protein>
<name>A0A0A2LSA3_9FLAO</name>
<evidence type="ECO:0000313" key="3">
    <source>
        <dbReference type="Proteomes" id="UP000030129"/>
    </source>
</evidence>
<evidence type="ECO:0000313" key="2">
    <source>
        <dbReference type="EMBL" id="KGO83177.1"/>
    </source>
</evidence>
<dbReference type="RefSeq" id="WP_035131428.1">
    <property type="nucleotide sequence ID" value="NZ_JRLV01000004.1"/>
</dbReference>
<evidence type="ECO:0000256" key="1">
    <source>
        <dbReference type="SAM" id="Phobius"/>
    </source>
</evidence>
<comment type="caution">
    <text evidence="2">The sequence shown here is derived from an EMBL/GenBank/DDBJ whole genome shotgun (WGS) entry which is preliminary data.</text>
</comment>
<proteinExistence type="predicted"/>
<gene>
    <name evidence="2" type="ORF">Q763_03980</name>
</gene>
<accession>A0A0A2LSA3</accession>
<dbReference type="AlphaFoldDB" id="A0A0A2LSA3"/>
<keyword evidence="1" id="KW-0472">Membrane</keyword>
<dbReference type="Proteomes" id="UP000030129">
    <property type="component" value="Unassembled WGS sequence"/>
</dbReference>
<keyword evidence="1" id="KW-1133">Transmembrane helix</keyword>